<reference evidence="11" key="2">
    <citation type="submission" date="2019-10" db="EMBL/GenBank/DDBJ databases">
        <authorList>
            <consortium name="NCBI Genome Project"/>
        </authorList>
    </citation>
    <scope>NUCLEOTIDE SEQUENCE</scope>
    <source>
        <strain evidence="11">NI907</strain>
    </source>
</reference>
<protein>
    <submittedName>
        <fullName evidence="11">Uncharacterized protein</fullName>
    </submittedName>
</protein>
<sequence>MSLRYFPKFLTPWLIAFCMMWLHRYIRLIVHCYSHWTYKSKPIPTNPSYTADDVTVVIPTIHDTFDEIRPSFESILATQPHKLIIITTADKFDDLQAATKILSSSKICILCTQYANKRIQVCEALPKIKTRIIIMADDDVIWPSTIMPWILAPFEDVGIGGVGTCQRVKRVREGTFASRMWNWLGAAYIERRNFEISATHNMDGGTSCMSGRTGAYRSEILQDYEFLKGFMEEEWWGKILKADDDNFVSRWLVSHQWRTWIQYEPECEVETTLENNIKFLYQCSRWARSNWRSNWTSLIKERYVWKQQWWCTYALHIATFTSLAFAFDFLILAALWWGTECWNPLYRKFALYAQLAFLGFSKLVKLTSWGSRNDGNTDTVQGPALSGKHKRITTAPTPKKSR</sequence>
<accession>A0A6P8BJV9</accession>
<keyword evidence="7" id="KW-0325">Glycoprotein</keyword>
<dbReference type="PANTHER" id="PTHR47844">
    <property type="entry name" value="SYNTHASE CPS1, PUTATIVE (AFU_ORTHOLOGUE AFUA_7G02500)-RELATED"/>
    <property type="match status" value="1"/>
</dbReference>
<dbReference type="Pfam" id="PF13641">
    <property type="entry name" value="Glyco_tranf_2_3"/>
    <property type="match status" value="1"/>
</dbReference>
<dbReference type="SUPFAM" id="SSF53448">
    <property type="entry name" value="Nucleotide-diphospho-sugar transferases"/>
    <property type="match status" value="1"/>
</dbReference>
<organism evidence="10 11">
    <name type="scientific">Pyricularia grisea</name>
    <name type="common">Crabgrass-specific blast fungus</name>
    <name type="synonym">Magnaporthe grisea</name>
    <dbReference type="NCBI Taxonomy" id="148305"/>
    <lineage>
        <taxon>Eukaryota</taxon>
        <taxon>Fungi</taxon>
        <taxon>Dikarya</taxon>
        <taxon>Ascomycota</taxon>
        <taxon>Pezizomycotina</taxon>
        <taxon>Sordariomycetes</taxon>
        <taxon>Sordariomycetidae</taxon>
        <taxon>Magnaporthales</taxon>
        <taxon>Pyriculariaceae</taxon>
        <taxon>Pyricularia</taxon>
    </lineage>
</organism>
<keyword evidence="6 9" id="KW-0472">Membrane</keyword>
<evidence type="ECO:0000313" key="10">
    <source>
        <dbReference type="Proteomes" id="UP000515153"/>
    </source>
</evidence>
<name>A0A6P8BJV9_PYRGI</name>
<dbReference type="GO" id="GO:0016020">
    <property type="term" value="C:membrane"/>
    <property type="evidence" value="ECO:0007669"/>
    <property type="project" value="UniProtKB-SubCell"/>
</dbReference>
<evidence type="ECO:0000256" key="1">
    <source>
        <dbReference type="ARBA" id="ARBA00004370"/>
    </source>
</evidence>
<dbReference type="RefSeq" id="XP_030987608.1">
    <property type="nucleotide sequence ID" value="XM_031121148.1"/>
</dbReference>
<gene>
    <name evidence="11" type="ORF">PgNI_01072</name>
</gene>
<comment type="subcellular location">
    <subcellularLocation>
        <location evidence="1">Membrane</location>
    </subcellularLocation>
</comment>
<dbReference type="Proteomes" id="UP000515153">
    <property type="component" value="Unplaced"/>
</dbReference>
<evidence type="ECO:0000256" key="9">
    <source>
        <dbReference type="SAM" id="Phobius"/>
    </source>
</evidence>
<dbReference type="PANTHER" id="PTHR47844:SF1">
    <property type="entry name" value="EXOSTOSIN-LIKE 2"/>
    <property type="match status" value="1"/>
</dbReference>
<keyword evidence="10" id="KW-1185">Reference proteome</keyword>
<dbReference type="GO" id="GO:0016757">
    <property type="term" value="F:glycosyltransferase activity"/>
    <property type="evidence" value="ECO:0007669"/>
    <property type="project" value="UniProtKB-KW"/>
</dbReference>
<dbReference type="Gene3D" id="3.90.550.10">
    <property type="entry name" value="Spore Coat Polysaccharide Biosynthesis Protein SpsA, Chain A"/>
    <property type="match status" value="1"/>
</dbReference>
<keyword evidence="2" id="KW-0328">Glycosyltransferase</keyword>
<dbReference type="CDD" id="cd06434">
    <property type="entry name" value="GT2_HAS"/>
    <property type="match status" value="1"/>
</dbReference>
<keyword evidence="5 9" id="KW-1133">Transmembrane helix</keyword>
<keyword evidence="4 9" id="KW-0812">Transmembrane</keyword>
<dbReference type="InterPro" id="IPR052427">
    <property type="entry name" value="Glycosyltrans_GT2/GT47"/>
</dbReference>
<proteinExistence type="predicted"/>
<reference evidence="11" key="1">
    <citation type="journal article" date="2019" name="Mol. Biol. Evol.">
        <title>Blast fungal genomes show frequent chromosomal changes, gene gains and losses, and effector gene turnover.</title>
        <authorList>
            <person name="Gomez Luciano L.B."/>
            <person name="Jason Tsai I."/>
            <person name="Chuma I."/>
            <person name="Tosa Y."/>
            <person name="Chen Y.H."/>
            <person name="Li J.Y."/>
            <person name="Li M.Y."/>
            <person name="Jade Lu M.Y."/>
            <person name="Nakayashiki H."/>
            <person name="Li W.H."/>
        </authorList>
    </citation>
    <scope>NUCLEOTIDE SEQUENCE</scope>
    <source>
        <strain evidence="11">NI907</strain>
    </source>
</reference>
<evidence type="ECO:0000256" key="3">
    <source>
        <dbReference type="ARBA" id="ARBA00022679"/>
    </source>
</evidence>
<dbReference type="KEGG" id="pgri:PgNI_01072"/>
<dbReference type="InterPro" id="IPR029044">
    <property type="entry name" value="Nucleotide-diphossugar_trans"/>
</dbReference>
<evidence type="ECO:0000313" key="11">
    <source>
        <dbReference type="RefSeq" id="XP_030987608.1"/>
    </source>
</evidence>
<dbReference type="GeneID" id="41956062"/>
<evidence type="ECO:0000256" key="8">
    <source>
        <dbReference type="SAM" id="MobiDB-lite"/>
    </source>
</evidence>
<evidence type="ECO:0000256" key="7">
    <source>
        <dbReference type="ARBA" id="ARBA00023180"/>
    </source>
</evidence>
<evidence type="ECO:0000256" key="2">
    <source>
        <dbReference type="ARBA" id="ARBA00022676"/>
    </source>
</evidence>
<evidence type="ECO:0000256" key="6">
    <source>
        <dbReference type="ARBA" id="ARBA00023136"/>
    </source>
</evidence>
<feature type="region of interest" description="Disordered" evidence="8">
    <location>
        <begin position="377"/>
        <end position="402"/>
    </location>
</feature>
<evidence type="ECO:0000256" key="4">
    <source>
        <dbReference type="ARBA" id="ARBA00022692"/>
    </source>
</evidence>
<evidence type="ECO:0000256" key="5">
    <source>
        <dbReference type="ARBA" id="ARBA00022989"/>
    </source>
</evidence>
<reference evidence="11" key="3">
    <citation type="submission" date="2025-08" db="UniProtKB">
        <authorList>
            <consortium name="RefSeq"/>
        </authorList>
    </citation>
    <scope>IDENTIFICATION</scope>
    <source>
        <strain evidence="11">NI907</strain>
    </source>
</reference>
<feature type="transmembrane region" description="Helical" evidence="9">
    <location>
        <begin position="310"/>
        <end position="337"/>
    </location>
</feature>
<keyword evidence="3" id="KW-0808">Transferase</keyword>
<dbReference type="AlphaFoldDB" id="A0A6P8BJV9"/>